<protein>
    <submittedName>
        <fullName evidence="1">Uncharacterized protein</fullName>
    </submittedName>
</protein>
<accession>A0A2M6WCP3</accession>
<proteinExistence type="predicted"/>
<name>A0A2M6WCP3_9BACT</name>
<gene>
    <name evidence="1" type="ORF">COU22_01615</name>
</gene>
<evidence type="ECO:0000313" key="2">
    <source>
        <dbReference type="Proteomes" id="UP000230543"/>
    </source>
</evidence>
<organism evidence="1 2">
    <name type="scientific">Candidatus Komeilibacteria bacterium CG10_big_fil_rev_8_21_14_0_10_41_13</name>
    <dbReference type="NCBI Taxonomy" id="1974476"/>
    <lineage>
        <taxon>Bacteria</taxon>
        <taxon>Candidatus Komeiliibacteriota</taxon>
    </lineage>
</organism>
<evidence type="ECO:0000313" key="1">
    <source>
        <dbReference type="EMBL" id="PIT90546.1"/>
    </source>
</evidence>
<dbReference type="EMBL" id="PFBO01000048">
    <property type="protein sequence ID" value="PIT90546.1"/>
    <property type="molecule type" value="Genomic_DNA"/>
</dbReference>
<comment type="caution">
    <text evidence="1">The sequence shown here is derived from an EMBL/GenBank/DDBJ whole genome shotgun (WGS) entry which is preliminary data.</text>
</comment>
<dbReference type="Proteomes" id="UP000230543">
    <property type="component" value="Unassembled WGS sequence"/>
</dbReference>
<dbReference type="AlphaFoldDB" id="A0A2M6WCP3"/>
<reference evidence="2" key="1">
    <citation type="submission" date="2017-09" db="EMBL/GenBank/DDBJ databases">
        <title>Depth-based differentiation of microbial function through sediment-hosted aquifers and enrichment of novel symbionts in the deep terrestrial subsurface.</title>
        <authorList>
            <person name="Probst A.J."/>
            <person name="Ladd B."/>
            <person name="Jarett J.K."/>
            <person name="Geller-Mcgrath D.E."/>
            <person name="Sieber C.M.K."/>
            <person name="Emerson J.B."/>
            <person name="Anantharaman K."/>
            <person name="Thomas B.C."/>
            <person name="Malmstrom R."/>
            <person name="Stieglmeier M."/>
            <person name="Klingl A."/>
            <person name="Woyke T."/>
            <person name="Ryan C.M."/>
            <person name="Banfield J.F."/>
        </authorList>
    </citation>
    <scope>NUCLEOTIDE SEQUENCE [LARGE SCALE GENOMIC DNA]</scope>
</reference>
<sequence length="82" mass="9540">MGSRFYIDENGRSRRKVKVNINFTPDKIHDFTKATIRMMKSGFRGMGRHELANHGPHGLHIQLSIGKGSITFNFRLLYHNQR</sequence>